<keyword evidence="3" id="KW-1185">Reference proteome</keyword>
<dbReference type="EMBL" id="NPKH01000020">
    <property type="protein sequence ID" value="PAP94851.1"/>
    <property type="molecule type" value="Genomic_DNA"/>
</dbReference>
<comment type="caution">
    <text evidence="2">The sequence shown here is derived from an EMBL/GenBank/DDBJ whole genome shotgun (WGS) entry which is preliminary data.</text>
</comment>
<dbReference type="PANTHER" id="PTHR43685">
    <property type="entry name" value="GLYCOSYLTRANSFERASE"/>
    <property type="match status" value="1"/>
</dbReference>
<dbReference type="InterPro" id="IPR029063">
    <property type="entry name" value="SAM-dependent_MTases_sf"/>
</dbReference>
<evidence type="ECO:0000313" key="3">
    <source>
        <dbReference type="Proteomes" id="UP000215931"/>
    </source>
</evidence>
<feature type="domain" description="Glycosyltransferase 2-like" evidence="1">
    <location>
        <begin position="4"/>
        <end position="157"/>
    </location>
</feature>
<name>A0A271KGA1_9HYPH</name>
<dbReference type="InterPro" id="IPR050834">
    <property type="entry name" value="Glycosyltransf_2"/>
</dbReference>
<dbReference type="OrthoDB" id="9794124at2"/>
<dbReference type="PANTHER" id="PTHR43685:SF11">
    <property type="entry name" value="GLYCOSYLTRANSFERASE TAGX-RELATED"/>
    <property type="match status" value="1"/>
</dbReference>
<dbReference type="SUPFAM" id="SSF53335">
    <property type="entry name" value="S-adenosyl-L-methionine-dependent methyltransferases"/>
    <property type="match status" value="1"/>
</dbReference>
<dbReference type="Gene3D" id="3.40.50.150">
    <property type="entry name" value="Vaccinia Virus protein VP39"/>
    <property type="match status" value="1"/>
</dbReference>
<dbReference type="RefSeq" id="WP_095518763.1">
    <property type="nucleotide sequence ID" value="NZ_NPKH01000020.1"/>
</dbReference>
<dbReference type="Pfam" id="PF00535">
    <property type="entry name" value="Glycos_transf_2"/>
    <property type="match status" value="1"/>
</dbReference>
<dbReference type="InterPro" id="IPR029044">
    <property type="entry name" value="Nucleotide-diphossugar_trans"/>
</dbReference>
<proteinExistence type="predicted"/>
<dbReference type="SUPFAM" id="SSF53448">
    <property type="entry name" value="Nucleotide-diphospho-sugar transferases"/>
    <property type="match status" value="1"/>
</dbReference>
<dbReference type="InterPro" id="IPR001173">
    <property type="entry name" value="Glyco_trans_2-like"/>
</dbReference>
<evidence type="ECO:0000259" key="1">
    <source>
        <dbReference type="Pfam" id="PF00535"/>
    </source>
</evidence>
<evidence type="ECO:0000313" key="2">
    <source>
        <dbReference type="EMBL" id="PAP94851.1"/>
    </source>
</evidence>
<protein>
    <recommendedName>
        <fullName evidence="1">Glycosyltransferase 2-like domain-containing protein</fullName>
    </recommendedName>
</protein>
<reference evidence="2 3" key="1">
    <citation type="submission" date="2017-08" db="EMBL/GenBank/DDBJ databases">
        <title>Mesorhizobium wenxinae sp. nov., a novel rhizobial species isolated from root nodules of chickpea (Cicer arietinum L.).</title>
        <authorList>
            <person name="Zhang J."/>
        </authorList>
    </citation>
    <scope>NUCLEOTIDE SEQUENCE [LARGE SCALE GENOMIC DNA]</scope>
    <source>
        <strain evidence="3">WYCCWR 10019</strain>
    </source>
</reference>
<dbReference type="Gene3D" id="3.90.550.10">
    <property type="entry name" value="Spore Coat Polysaccharide Biosynthesis Protein SpsA, Chain A"/>
    <property type="match status" value="1"/>
</dbReference>
<sequence>MIAVVITTYNHTRFLEEAIQSCLHQSRPIDEIIVVDDGSTDNPASVVERHPGVRLIRQDNCGLAAARNTGLAASRSDYITFLDADDRLLPNAMETGVRVLVAHPDAVLAYGAHRFINGSGAIESDKHHVALVEDPYLQLLRTGNFIAMHATVVYRRERLAAIGGFDVSMRSCEDYELFLRIARRGSIVTHDDVVAEYRMHGDNMSNNRSMMLAAALSVLDKQLAGPVDDDVRLAVRDGRRFWKTYYTGEMTTDALRAIRAEPAKAIRMLRQALQMSPPITLQTAAFKITRKVGRHVQRLLGASGADWRAPRVGSVRFGDFARTMPMSHSFGYDRGKPIDRYYIENFLQLNAADIHGRVLEIGDNSYTMHFGGAHVVKSDVLHVDPDDPNATIIGDLSQPGVLPSNAFDCIILTQTLHLIFDMSAAVAALAEALKPGGVLLLTVPGITAVDRGEWGSTWFWSLTQAALAKLLAKSFSPANMALETHGNVFAAVCFLQGLAKEEVSDQKLDVRDTAYPIVVTARVVKDGLTADQPASRTANVTA</sequence>
<gene>
    <name evidence="2" type="ORF">CIT31_12030</name>
</gene>
<dbReference type="Proteomes" id="UP000215931">
    <property type="component" value="Unassembled WGS sequence"/>
</dbReference>
<organism evidence="2 3">
    <name type="scientific">Mesorhizobium wenxiniae</name>
    <dbReference type="NCBI Taxonomy" id="2014805"/>
    <lineage>
        <taxon>Bacteria</taxon>
        <taxon>Pseudomonadati</taxon>
        <taxon>Pseudomonadota</taxon>
        <taxon>Alphaproteobacteria</taxon>
        <taxon>Hyphomicrobiales</taxon>
        <taxon>Phyllobacteriaceae</taxon>
        <taxon>Mesorhizobium</taxon>
    </lineage>
</organism>
<accession>A0A271KGA1</accession>
<dbReference type="Pfam" id="PF13489">
    <property type="entry name" value="Methyltransf_23"/>
    <property type="match status" value="1"/>
</dbReference>
<dbReference type="AlphaFoldDB" id="A0A271KGA1"/>